<dbReference type="SUPFAM" id="SSF56322">
    <property type="entry name" value="ADC synthase"/>
    <property type="match status" value="1"/>
</dbReference>
<dbReference type="NCBIfam" id="TIGR00543">
    <property type="entry name" value="isochor_syn"/>
    <property type="match status" value="1"/>
</dbReference>
<comment type="function">
    <text evidence="4">Catalyzes the conversion of chorismate to isochorismate.</text>
</comment>
<evidence type="ECO:0000256" key="2">
    <source>
        <dbReference type="ARBA" id="ARBA00005297"/>
    </source>
</evidence>
<dbReference type="PANTHER" id="PTHR42839:SF1">
    <property type="entry name" value="ISOCHORISMATE SYNTHASE MENF"/>
    <property type="match status" value="1"/>
</dbReference>
<evidence type="ECO:0000256" key="3">
    <source>
        <dbReference type="ARBA" id="ARBA00023235"/>
    </source>
</evidence>
<evidence type="ECO:0000256" key="1">
    <source>
        <dbReference type="ARBA" id="ARBA00000799"/>
    </source>
</evidence>
<comment type="catalytic activity">
    <reaction evidence="1 4">
        <text>chorismate = isochorismate</text>
        <dbReference type="Rhea" id="RHEA:18985"/>
        <dbReference type="ChEBI" id="CHEBI:29748"/>
        <dbReference type="ChEBI" id="CHEBI:29780"/>
        <dbReference type="EC" id="5.4.4.2"/>
    </reaction>
</comment>
<organism evidence="6 7">
    <name type="scientific">Pontibacillus yanchengensis</name>
    <dbReference type="NCBI Taxonomy" id="462910"/>
    <lineage>
        <taxon>Bacteria</taxon>
        <taxon>Bacillati</taxon>
        <taxon>Bacillota</taxon>
        <taxon>Bacilli</taxon>
        <taxon>Bacillales</taxon>
        <taxon>Bacillaceae</taxon>
        <taxon>Pontibacillus</taxon>
    </lineage>
</organism>
<evidence type="ECO:0000313" key="6">
    <source>
        <dbReference type="EMBL" id="MYL33792.1"/>
    </source>
</evidence>
<keyword evidence="4" id="KW-0479">Metal-binding</keyword>
<dbReference type="GO" id="GO:0008909">
    <property type="term" value="F:isochorismate synthase activity"/>
    <property type="evidence" value="ECO:0007669"/>
    <property type="project" value="UniProtKB-UniRule"/>
</dbReference>
<dbReference type="AlphaFoldDB" id="A0A6I5A0P7"/>
<dbReference type="PANTHER" id="PTHR42839">
    <property type="entry name" value="ISOCHORISMATE SYNTHASE ENTC"/>
    <property type="match status" value="1"/>
</dbReference>
<dbReference type="Proteomes" id="UP000468638">
    <property type="component" value="Unassembled WGS sequence"/>
</dbReference>
<sequence>MEGNILIQTTSTLYEKLYRSIATIDSLHSSKLVSVTTELEEINPLAFYQAGSTFKGERFYWSSADRSFTLAGIGEAVKIESDEEGFQITEEQWVDLINHAEIDNVTNASGTGPVAFGGFAFDPYKQSSVTWSEFPNSSTMVPRFLLTKSGTKYFITINALLSPEDSTALFYQELVDQCTKLLGKEFKQNPEPQLIQQEEVAPEEWKRIVKDTTEEIKAGKLGKVVLAREMIATFSSDINIASLLNTLQEQQHQSYVFAYERGDSCFVGATPERLVKLEDQELLSTCLAGTIARGKTVEEDRYFGEQLLHDDKNLQEHEFVVNMIKTAVETCCHDVDVPEHPVLYPLRNLQHLYTPVRGKLYNGYTILDVVKQLHPTPALGGYPIKESIEFIREKEPFHRGWYASPIGWFDARDNGEFAVAIRSALISNNQAVLFSGCGVVEDSHPQAEYEETAIKFLPMLHALGGYE</sequence>
<keyword evidence="4" id="KW-0474">Menaquinone biosynthesis</keyword>
<reference evidence="6 7" key="1">
    <citation type="submission" date="2019-11" db="EMBL/GenBank/DDBJ databases">
        <title>Genome sequences of 17 halophilic strains isolated from different environments.</title>
        <authorList>
            <person name="Furrow R.E."/>
        </authorList>
    </citation>
    <scope>NUCLEOTIDE SEQUENCE [LARGE SCALE GENOMIC DNA]</scope>
    <source>
        <strain evidence="6 7">22514_16_FS</strain>
    </source>
</reference>
<comment type="pathway">
    <text evidence="4">Quinol/quinone metabolism; 1,4-dihydroxy-2-naphthoate biosynthesis; 1,4-dihydroxy-2-naphthoate from chorismate: step 1/7.</text>
</comment>
<dbReference type="GO" id="GO:0000287">
    <property type="term" value="F:magnesium ion binding"/>
    <property type="evidence" value="ECO:0007669"/>
    <property type="project" value="UniProtKB-UniRule"/>
</dbReference>
<dbReference type="GO" id="GO:0009697">
    <property type="term" value="P:salicylic acid biosynthetic process"/>
    <property type="evidence" value="ECO:0007669"/>
    <property type="project" value="TreeGrafter"/>
</dbReference>
<feature type="domain" description="Chorismate-utilising enzyme C-terminal" evidence="5">
    <location>
        <begin position="202"/>
        <end position="455"/>
    </location>
</feature>
<gene>
    <name evidence="4" type="primary">menF</name>
    <name evidence="6" type="ORF">GLW05_09290</name>
</gene>
<evidence type="ECO:0000256" key="4">
    <source>
        <dbReference type="HAMAP-Rule" id="MF_01935"/>
    </source>
</evidence>
<protein>
    <recommendedName>
        <fullName evidence="4">Isochorismate synthase MenF</fullName>
        <ecNumber evidence="4">5.4.4.2</ecNumber>
    </recommendedName>
    <alternativeName>
        <fullName evidence="4">Isochorismate mutase</fullName>
    </alternativeName>
</protein>
<dbReference type="Pfam" id="PF00425">
    <property type="entry name" value="Chorismate_bind"/>
    <property type="match status" value="1"/>
</dbReference>
<evidence type="ECO:0000313" key="7">
    <source>
        <dbReference type="Proteomes" id="UP000468638"/>
    </source>
</evidence>
<name>A0A6I5A0P7_9BACI</name>
<feature type="binding site" evidence="4">
    <location>
        <position position="316"/>
    </location>
    <ligand>
        <name>Mg(2+)</name>
        <dbReference type="ChEBI" id="CHEBI:18420"/>
    </ligand>
</feature>
<comment type="caution">
    <text evidence="6">The sequence shown here is derived from an EMBL/GenBank/DDBJ whole genome shotgun (WGS) entry which is preliminary data.</text>
</comment>
<feature type="active site" description="Proton acceptor" evidence="4">
    <location>
        <position position="223"/>
    </location>
</feature>
<dbReference type="InterPro" id="IPR015890">
    <property type="entry name" value="Chorismate_C"/>
</dbReference>
<accession>A0A6I5A0P7</accession>
<dbReference type="UniPathway" id="UPA00079"/>
<comment type="pathway">
    <text evidence="4">Quinol/quinone metabolism; menaquinone biosynthesis.</text>
</comment>
<keyword evidence="4" id="KW-0460">Magnesium</keyword>
<feature type="active site" description="Proton donor" evidence="4">
    <location>
        <position position="272"/>
    </location>
</feature>
<dbReference type="GO" id="GO:0009234">
    <property type="term" value="P:menaquinone biosynthetic process"/>
    <property type="evidence" value="ECO:0007669"/>
    <property type="project" value="UniProtKB-UniRule"/>
</dbReference>
<dbReference type="InterPro" id="IPR004561">
    <property type="entry name" value="IsoChor_synthase"/>
</dbReference>
<dbReference type="InterPro" id="IPR034681">
    <property type="entry name" value="MenF"/>
</dbReference>
<dbReference type="HAMAP" id="MF_01935">
    <property type="entry name" value="MenF"/>
    <property type="match status" value="1"/>
</dbReference>
<proteinExistence type="inferred from homology"/>
<dbReference type="EMBL" id="WMEQ01000005">
    <property type="protein sequence ID" value="MYL33792.1"/>
    <property type="molecule type" value="Genomic_DNA"/>
</dbReference>
<dbReference type="InterPro" id="IPR005801">
    <property type="entry name" value="ADC_synthase"/>
</dbReference>
<feature type="binding site" evidence="4">
    <location>
        <position position="451"/>
    </location>
    <ligand>
        <name>Mg(2+)</name>
        <dbReference type="ChEBI" id="CHEBI:18420"/>
    </ligand>
</feature>
<evidence type="ECO:0000259" key="5">
    <source>
        <dbReference type="Pfam" id="PF00425"/>
    </source>
</evidence>
<comment type="cofactor">
    <cofactor evidence="4">
        <name>Mg(2+)</name>
        <dbReference type="ChEBI" id="CHEBI:18420"/>
    </cofactor>
</comment>
<comment type="similarity">
    <text evidence="2 4">Belongs to the isochorismate synthase family.</text>
</comment>
<dbReference type="Gene3D" id="3.60.120.10">
    <property type="entry name" value="Anthranilate synthase"/>
    <property type="match status" value="1"/>
</dbReference>
<dbReference type="UniPathway" id="UPA01057">
    <property type="reaction ID" value="UER00163"/>
</dbReference>
<dbReference type="EC" id="5.4.4.2" evidence="4"/>
<keyword evidence="3 4" id="KW-0413">Isomerase</keyword>